<dbReference type="EMBL" id="KV419411">
    <property type="protein sequence ID" value="KZS92143.1"/>
    <property type="molecule type" value="Genomic_DNA"/>
</dbReference>
<name>A0A164T7Q0_9AGAM</name>
<dbReference type="InterPro" id="IPR050327">
    <property type="entry name" value="Proton-linked_MCT"/>
</dbReference>
<evidence type="ECO:0000313" key="5">
    <source>
        <dbReference type="Proteomes" id="UP000076722"/>
    </source>
</evidence>
<feature type="transmembrane region" description="Helical" evidence="3">
    <location>
        <begin position="371"/>
        <end position="390"/>
    </location>
</feature>
<accession>A0A164T7Q0</accession>
<feature type="transmembrane region" description="Helical" evidence="3">
    <location>
        <begin position="140"/>
        <end position="158"/>
    </location>
</feature>
<gene>
    <name evidence="4" type="ORF">SISNIDRAFT_124032</name>
</gene>
<feature type="transmembrane region" description="Helical" evidence="3">
    <location>
        <begin position="344"/>
        <end position="365"/>
    </location>
</feature>
<dbReference type="Pfam" id="PF07690">
    <property type="entry name" value="MFS_1"/>
    <property type="match status" value="1"/>
</dbReference>
<feature type="transmembrane region" description="Helical" evidence="3">
    <location>
        <begin position="204"/>
        <end position="224"/>
    </location>
</feature>
<evidence type="ECO:0000256" key="1">
    <source>
        <dbReference type="ARBA" id="ARBA00004141"/>
    </source>
</evidence>
<keyword evidence="3" id="KW-0812">Transmembrane</keyword>
<dbReference type="Proteomes" id="UP000076722">
    <property type="component" value="Unassembled WGS sequence"/>
</dbReference>
<dbReference type="AlphaFoldDB" id="A0A164T7Q0"/>
<feature type="transmembrane region" description="Helical" evidence="3">
    <location>
        <begin position="402"/>
        <end position="423"/>
    </location>
</feature>
<dbReference type="SUPFAM" id="SSF103473">
    <property type="entry name" value="MFS general substrate transporter"/>
    <property type="match status" value="1"/>
</dbReference>
<feature type="transmembrane region" description="Helical" evidence="3">
    <location>
        <begin position="110"/>
        <end position="133"/>
    </location>
</feature>
<dbReference type="PANTHER" id="PTHR11360:SF234">
    <property type="entry name" value="MFS-TYPE TRANSPORTER DBAD-RELATED"/>
    <property type="match status" value="1"/>
</dbReference>
<keyword evidence="5" id="KW-1185">Reference proteome</keyword>
<feature type="transmembrane region" description="Helical" evidence="3">
    <location>
        <begin position="317"/>
        <end position="337"/>
    </location>
</feature>
<feature type="transmembrane region" description="Helical" evidence="3">
    <location>
        <begin position="438"/>
        <end position="458"/>
    </location>
</feature>
<dbReference type="OrthoDB" id="6499973at2759"/>
<feature type="transmembrane region" description="Helical" evidence="3">
    <location>
        <begin position="236"/>
        <end position="254"/>
    </location>
</feature>
<evidence type="ECO:0000256" key="3">
    <source>
        <dbReference type="SAM" id="Phobius"/>
    </source>
</evidence>
<sequence>MGDMPSSLSVFLRGRHRRSYTPISMSISEPHTFNDGRWSISSRSDKLGTTISEVEQCSVIGEGDDGGLDGWMTVFGGFLIQAATMGHVNAFGVYEDYYKRVYLSEESSSLISWIGSTQLSLLFGLGIVAGVLFDQGRFKFQMYTSTLLYILCNFILSLAKPHQFYQLFLSQGLGMGLAMGLIYSPSFSVISHHFRRRRSFAMGIVAGGAAIGAIFQTIMLNYLFESLGFQSAIRANASLNACMLIIACFTIKCRPRMVKPEEERRNKSCLNVLSFFREAGYMIVIAGGVVINLGLFFPAVYIQLFSFNKGFPRTFSFYSLAILNASSVLGRVLLPVIADHHDPLLVLIPICFSVGVSMFAFLAVSSIAGDAIVAAVFGFFSGAYSALLAPTMSSMSKSEGEIGARMGIAITFAAISCLAGPPINGVLLGNEYTWSKPIIFSGACIMLGCICLVVAKYYHTTEVSAATASSASSEISHFRKDENSSTISGQN</sequence>
<comment type="similarity">
    <text evidence="2">Belongs to the major facilitator superfamily. Monocarboxylate porter (TC 2.A.1.13) family.</text>
</comment>
<dbReference type="GO" id="GO:0016020">
    <property type="term" value="C:membrane"/>
    <property type="evidence" value="ECO:0007669"/>
    <property type="project" value="UniProtKB-SubCell"/>
</dbReference>
<evidence type="ECO:0000313" key="4">
    <source>
        <dbReference type="EMBL" id="KZS92143.1"/>
    </source>
</evidence>
<dbReference type="Gene3D" id="1.20.1250.20">
    <property type="entry name" value="MFS general substrate transporter like domains"/>
    <property type="match status" value="2"/>
</dbReference>
<feature type="transmembrane region" description="Helical" evidence="3">
    <location>
        <begin position="164"/>
        <end position="183"/>
    </location>
</feature>
<protein>
    <submittedName>
        <fullName evidence="4">MFS general substrate transporter</fullName>
    </submittedName>
</protein>
<dbReference type="GO" id="GO:0022857">
    <property type="term" value="F:transmembrane transporter activity"/>
    <property type="evidence" value="ECO:0007669"/>
    <property type="project" value="InterPro"/>
</dbReference>
<reference evidence="4 5" key="1">
    <citation type="journal article" date="2016" name="Mol. Biol. Evol.">
        <title>Comparative Genomics of Early-Diverging Mushroom-Forming Fungi Provides Insights into the Origins of Lignocellulose Decay Capabilities.</title>
        <authorList>
            <person name="Nagy L.G."/>
            <person name="Riley R."/>
            <person name="Tritt A."/>
            <person name="Adam C."/>
            <person name="Daum C."/>
            <person name="Floudas D."/>
            <person name="Sun H."/>
            <person name="Yadav J.S."/>
            <person name="Pangilinan J."/>
            <person name="Larsson K.H."/>
            <person name="Matsuura K."/>
            <person name="Barry K."/>
            <person name="Labutti K."/>
            <person name="Kuo R."/>
            <person name="Ohm R.A."/>
            <person name="Bhattacharya S.S."/>
            <person name="Shirouzu T."/>
            <person name="Yoshinaga Y."/>
            <person name="Martin F.M."/>
            <person name="Grigoriev I.V."/>
            <person name="Hibbett D.S."/>
        </authorList>
    </citation>
    <scope>NUCLEOTIDE SEQUENCE [LARGE SCALE GENOMIC DNA]</scope>
    <source>
        <strain evidence="4 5">HHB9708</strain>
    </source>
</reference>
<comment type="subcellular location">
    <subcellularLocation>
        <location evidence="1">Membrane</location>
        <topology evidence="1">Multi-pass membrane protein</topology>
    </subcellularLocation>
</comment>
<proteinExistence type="inferred from homology"/>
<dbReference type="PANTHER" id="PTHR11360">
    <property type="entry name" value="MONOCARBOXYLATE TRANSPORTER"/>
    <property type="match status" value="1"/>
</dbReference>
<dbReference type="InterPro" id="IPR036259">
    <property type="entry name" value="MFS_trans_sf"/>
</dbReference>
<keyword evidence="3" id="KW-1133">Transmembrane helix</keyword>
<keyword evidence="3" id="KW-0472">Membrane</keyword>
<feature type="transmembrane region" description="Helical" evidence="3">
    <location>
        <begin position="275"/>
        <end position="297"/>
    </location>
</feature>
<organism evidence="4 5">
    <name type="scientific">Sistotremastrum niveocremeum HHB9708</name>
    <dbReference type="NCBI Taxonomy" id="1314777"/>
    <lineage>
        <taxon>Eukaryota</taxon>
        <taxon>Fungi</taxon>
        <taxon>Dikarya</taxon>
        <taxon>Basidiomycota</taxon>
        <taxon>Agaricomycotina</taxon>
        <taxon>Agaricomycetes</taxon>
        <taxon>Sistotremastrales</taxon>
        <taxon>Sistotremastraceae</taxon>
        <taxon>Sertulicium</taxon>
        <taxon>Sertulicium niveocremeum</taxon>
    </lineage>
</organism>
<dbReference type="InterPro" id="IPR011701">
    <property type="entry name" value="MFS"/>
</dbReference>
<evidence type="ECO:0000256" key="2">
    <source>
        <dbReference type="ARBA" id="ARBA00006727"/>
    </source>
</evidence>